<protein>
    <recommendedName>
        <fullName evidence="3">Apea-like HEPN domain-containing protein</fullName>
    </recommendedName>
</protein>
<name>A0A5M3WNS1_9ACTN</name>
<organism evidence="1 2">
    <name type="scientific">Acrocarpospora macrocephala</name>
    <dbReference type="NCBI Taxonomy" id="150177"/>
    <lineage>
        <taxon>Bacteria</taxon>
        <taxon>Bacillati</taxon>
        <taxon>Actinomycetota</taxon>
        <taxon>Actinomycetes</taxon>
        <taxon>Streptosporangiales</taxon>
        <taxon>Streptosporangiaceae</taxon>
        <taxon>Acrocarpospora</taxon>
    </lineage>
</organism>
<evidence type="ECO:0000313" key="1">
    <source>
        <dbReference type="EMBL" id="GES07978.1"/>
    </source>
</evidence>
<reference evidence="1 2" key="1">
    <citation type="submission" date="2019-10" db="EMBL/GenBank/DDBJ databases">
        <title>Whole genome shotgun sequence of Acrocarpospora macrocephala NBRC 16266.</title>
        <authorList>
            <person name="Ichikawa N."/>
            <person name="Kimura A."/>
            <person name="Kitahashi Y."/>
            <person name="Komaki H."/>
            <person name="Oguchi A."/>
        </authorList>
    </citation>
    <scope>NUCLEOTIDE SEQUENCE [LARGE SCALE GENOMIC DNA]</scope>
    <source>
        <strain evidence="1 2">NBRC 16266</strain>
    </source>
</reference>
<evidence type="ECO:0008006" key="3">
    <source>
        <dbReference type="Google" id="ProtNLM"/>
    </source>
</evidence>
<dbReference type="Proteomes" id="UP000331127">
    <property type="component" value="Unassembled WGS sequence"/>
</dbReference>
<keyword evidence="2" id="KW-1185">Reference proteome</keyword>
<comment type="caution">
    <text evidence="1">The sequence shown here is derived from an EMBL/GenBank/DDBJ whole genome shotgun (WGS) entry which is preliminary data.</text>
</comment>
<dbReference type="AlphaFoldDB" id="A0A5M3WNS1"/>
<accession>A0A5M3WNS1</accession>
<dbReference type="OrthoDB" id="5192550at2"/>
<dbReference type="RefSeq" id="WP_155353631.1">
    <property type="nucleotide sequence ID" value="NZ_BAAAHL010000012.1"/>
</dbReference>
<dbReference type="EMBL" id="BLAE01000008">
    <property type="protein sequence ID" value="GES07978.1"/>
    <property type="molecule type" value="Genomic_DNA"/>
</dbReference>
<sequence length="334" mass="37414">MSVATVTYDFPVEDLWIDGRLLGYRGSVEYGEVTCTLCFPSAEFAFGDKKWPWNSTLIEGYRKNEEGEMVEACIQVVRVEVDVPPSLLARFPVDQSTGVVNMDILRMVENAARDFVAHYIGLIRITTGQYWLLASSSRIQSQWDEDIRDSDGKRINSGFHTMELPAHFLQPKPSLMLAQHESCLASIANEEHPSLADTLLADAGYANSRVHPDYRICVLLAAVACEVKIKDTLQVLARPEQKDLVDLILDKPRDVSIAASFLFDSGLKAVCGRSMKEENRGLWKDVDKLFQVRNKVAHVGGQGLPPDMLRGKVEIAVQAFEWLNQVIQEARSTQ</sequence>
<gene>
    <name evidence="1" type="ORF">Amac_015730</name>
</gene>
<proteinExistence type="predicted"/>
<evidence type="ECO:0000313" key="2">
    <source>
        <dbReference type="Proteomes" id="UP000331127"/>
    </source>
</evidence>